<dbReference type="Pfam" id="PF13160">
    <property type="entry name" value="DUF3995"/>
    <property type="match status" value="1"/>
</dbReference>
<protein>
    <submittedName>
        <fullName evidence="3">4,5:9,10-diseco-3-hydroxy-5,9, 17-trioxoandrosta-1(10),2-diene-4-oate hydrolase</fullName>
        <ecNumber evidence="3">3.7.1.17</ecNumber>
    </submittedName>
</protein>
<keyword evidence="1" id="KW-0812">Transmembrane</keyword>
<gene>
    <name evidence="3" type="ORF">IW245_001313</name>
</gene>
<dbReference type="EC" id="3.7.1.17" evidence="3"/>
<dbReference type="InterPro" id="IPR025058">
    <property type="entry name" value="DUF3995"/>
</dbReference>
<feature type="transmembrane region" description="Helical" evidence="1">
    <location>
        <begin position="54"/>
        <end position="71"/>
    </location>
</feature>
<evidence type="ECO:0000259" key="2">
    <source>
        <dbReference type="Pfam" id="PF00561"/>
    </source>
</evidence>
<feature type="domain" description="AB hydrolase-1" evidence="2">
    <location>
        <begin position="195"/>
        <end position="425"/>
    </location>
</feature>
<evidence type="ECO:0000313" key="3">
    <source>
        <dbReference type="EMBL" id="MBG6135119.1"/>
    </source>
</evidence>
<evidence type="ECO:0000256" key="1">
    <source>
        <dbReference type="SAM" id="Phobius"/>
    </source>
</evidence>
<keyword evidence="1" id="KW-1133">Transmembrane helix</keyword>
<feature type="transmembrane region" description="Helical" evidence="1">
    <location>
        <begin position="117"/>
        <end position="135"/>
    </location>
</feature>
<feature type="transmembrane region" description="Helical" evidence="1">
    <location>
        <begin position="83"/>
        <end position="105"/>
    </location>
</feature>
<dbReference type="InterPro" id="IPR000073">
    <property type="entry name" value="AB_hydrolase_1"/>
</dbReference>
<dbReference type="InterPro" id="IPR050266">
    <property type="entry name" value="AB_hydrolase_sf"/>
</dbReference>
<organism evidence="3 4">
    <name type="scientific">Longispora fulva</name>
    <dbReference type="NCBI Taxonomy" id="619741"/>
    <lineage>
        <taxon>Bacteria</taxon>
        <taxon>Bacillati</taxon>
        <taxon>Actinomycetota</taxon>
        <taxon>Actinomycetes</taxon>
        <taxon>Micromonosporales</taxon>
        <taxon>Micromonosporaceae</taxon>
        <taxon>Longispora</taxon>
    </lineage>
</organism>
<dbReference type="PANTHER" id="PTHR43798:SF33">
    <property type="entry name" value="HYDROLASE, PUTATIVE (AFU_ORTHOLOGUE AFUA_2G14860)-RELATED"/>
    <property type="match status" value="1"/>
</dbReference>
<keyword evidence="1" id="KW-0472">Membrane</keyword>
<dbReference type="Gene3D" id="3.40.50.1820">
    <property type="entry name" value="alpha/beta hydrolase"/>
    <property type="match status" value="1"/>
</dbReference>
<feature type="transmembrane region" description="Helical" evidence="1">
    <location>
        <begin position="142"/>
        <end position="163"/>
    </location>
</feature>
<dbReference type="Pfam" id="PF00561">
    <property type="entry name" value="Abhydrolase_1"/>
    <property type="match status" value="1"/>
</dbReference>
<reference evidence="3" key="1">
    <citation type="submission" date="2020-11" db="EMBL/GenBank/DDBJ databases">
        <title>Sequencing the genomes of 1000 actinobacteria strains.</title>
        <authorList>
            <person name="Klenk H.-P."/>
        </authorList>
    </citation>
    <scope>NUCLEOTIDE SEQUENCE</scope>
    <source>
        <strain evidence="3">DSM 45356</strain>
    </source>
</reference>
<name>A0A8J7GLC9_9ACTN</name>
<dbReference type="EMBL" id="JADOUF010000001">
    <property type="protein sequence ID" value="MBG6135119.1"/>
    <property type="molecule type" value="Genomic_DNA"/>
</dbReference>
<dbReference type="GO" id="GO:0016020">
    <property type="term" value="C:membrane"/>
    <property type="evidence" value="ECO:0007669"/>
    <property type="project" value="TreeGrafter"/>
</dbReference>
<dbReference type="Proteomes" id="UP000622552">
    <property type="component" value="Unassembled WGS sequence"/>
</dbReference>
<proteinExistence type="predicted"/>
<evidence type="ECO:0000313" key="4">
    <source>
        <dbReference type="Proteomes" id="UP000622552"/>
    </source>
</evidence>
<dbReference type="PANTHER" id="PTHR43798">
    <property type="entry name" value="MONOACYLGLYCEROL LIPASE"/>
    <property type="match status" value="1"/>
</dbReference>
<sequence>MAHRHLGTAVGAVLATDALFHVYWTTGATWPAPDPRTLSYAVLGAVDVPFTPRTLLPLIAVLALAAGCVFARSRDRGGPVTRWGTLLVATGLLVRGALGLAWSLGLGVGAPFYGINLFLYTPLCLAAGLAAFAVAGVPRWAAAVPAVPLLLVAALLWGAYGWAPAEHREYRAPAGSQFVDTPLARFHYERAGSGPAVVLLSPGAAWTYAWRPQLEALRAGHTVYVVDLPGQGFTELRDRGLTWDLDGMTRAVGSFLDAVGLDRVALVGNSWSGGWALRYAQLHPDRVGSLVLLAPSGLADKDPRTWELMKYPVLGELLTNAGAADRETTAPGVRALFAHPELATDEVVDAMWAPNTFADNRAATYRLERGLDWRVTQDAMPGTSTPTLVLWGDRDTVLPVGRAARFGALLPHAEVHVLDACGHALTLDCAGRVSALMADFLRDH</sequence>
<accession>A0A8J7GLC9</accession>
<dbReference type="InterPro" id="IPR029058">
    <property type="entry name" value="AB_hydrolase_fold"/>
</dbReference>
<keyword evidence="4" id="KW-1185">Reference proteome</keyword>
<dbReference type="PRINTS" id="PR00111">
    <property type="entry name" value="ABHYDROLASE"/>
</dbReference>
<dbReference type="GO" id="GO:0102296">
    <property type="term" value="F:4,5-9,10-diseco-3-hydroxy-5,9,17-trioxoandrosta-1(10),2-diene-4-oate hydrolase activity"/>
    <property type="evidence" value="ECO:0007669"/>
    <property type="project" value="UniProtKB-EC"/>
</dbReference>
<dbReference type="RefSeq" id="WP_197002273.1">
    <property type="nucleotide sequence ID" value="NZ_BONS01000003.1"/>
</dbReference>
<comment type="caution">
    <text evidence="3">The sequence shown here is derived from an EMBL/GenBank/DDBJ whole genome shotgun (WGS) entry which is preliminary data.</text>
</comment>
<dbReference type="AlphaFoldDB" id="A0A8J7GLC9"/>
<dbReference type="SUPFAM" id="SSF53474">
    <property type="entry name" value="alpha/beta-Hydrolases"/>
    <property type="match status" value="1"/>
</dbReference>
<keyword evidence="3" id="KW-0378">Hydrolase</keyword>